<evidence type="ECO:0000313" key="2">
    <source>
        <dbReference type="Proteomes" id="UP000011648"/>
    </source>
</evidence>
<proteinExistence type="predicted"/>
<accession>M0AC13</accession>
<organism evidence="1 2">
    <name type="scientific">Natrialba taiwanensis DSM 12281</name>
    <dbReference type="NCBI Taxonomy" id="1230458"/>
    <lineage>
        <taxon>Archaea</taxon>
        <taxon>Methanobacteriati</taxon>
        <taxon>Methanobacteriota</taxon>
        <taxon>Stenosarchaea group</taxon>
        <taxon>Halobacteria</taxon>
        <taxon>Halobacteriales</taxon>
        <taxon>Natrialbaceae</taxon>
        <taxon>Natrialba</taxon>
    </lineage>
</organism>
<dbReference type="PATRIC" id="fig|1230458.4.peg.236"/>
<name>M0AC13_9EURY</name>
<dbReference type="Proteomes" id="UP000011648">
    <property type="component" value="Unassembled WGS sequence"/>
</dbReference>
<dbReference type="STRING" id="1230458.C484_01260"/>
<protein>
    <submittedName>
        <fullName evidence="1">Uncharacterized protein</fullName>
    </submittedName>
</protein>
<dbReference type="EMBL" id="AOIL01000009">
    <property type="protein sequence ID" value="ELY96300.1"/>
    <property type="molecule type" value="Genomic_DNA"/>
</dbReference>
<reference evidence="1 2" key="1">
    <citation type="journal article" date="2014" name="PLoS Genet.">
        <title>Phylogenetically driven sequencing of extremely halophilic archaea reveals strategies for static and dynamic osmo-response.</title>
        <authorList>
            <person name="Becker E.A."/>
            <person name="Seitzer P.M."/>
            <person name="Tritt A."/>
            <person name="Larsen D."/>
            <person name="Krusor M."/>
            <person name="Yao A.I."/>
            <person name="Wu D."/>
            <person name="Madern D."/>
            <person name="Eisen J.A."/>
            <person name="Darling A.E."/>
            <person name="Facciotti M.T."/>
        </authorList>
    </citation>
    <scope>NUCLEOTIDE SEQUENCE [LARGE SCALE GENOMIC DNA]</scope>
    <source>
        <strain evidence="1 2">DSM 12281</strain>
    </source>
</reference>
<evidence type="ECO:0000313" key="1">
    <source>
        <dbReference type="EMBL" id="ELY96300.1"/>
    </source>
</evidence>
<sequence length="65" mass="7363">MLADLLSKSYAAEFDECWERSPSGSTRPVVRFEKHKRFFAHSALNALIKQSGTGYIAWLTASQTR</sequence>
<keyword evidence="2" id="KW-1185">Reference proteome</keyword>
<dbReference type="AlphaFoldDB" id="M0AC13"/>
<comment type="caution">
    <text evidence="1">The sequence shown here is derived from an EMBL/GenBank/DDBJ whole genome shotgun (WGS) entry which is preliminary data.</text>
</comment>
<gene>
    <name evidence="1" type="ORF">C484_01260</name>
</gene>